<dbReference type="Proteomes" id="UP001240236">
    <property type="component" value="Unassembled WGS sequence"/>
</dbReference>
<protein>
    <submittedName>
        <fullName evidence="1">Heme-degrading monooxygenase HmoA</fullName>
    </submittedName>
</protein>
<keyword evidence="1" id="KW-0503">Monooxygenase</keyword>
<name>A0AAE4B1I0_9ACTN</name>
<dbReference type="InterPro" id="IPR011008">
    <property type="entry name" value="Dimeric_a/b-barrel"/>
</dbReference>
<organism evidence="1 2">
    <name type="scientific">Catenuloplanes indicus</name>
    <dbReference type="NCBI Taxonomy" id="137267"/>
    <lineage>
        <taxon>Bacteria</taxon>
        <taxon>Bacillati</taxon>
        <taxon>Actinomycetota</taxon>
        <taxon>Actinomycetes</taxon>
        <taxon>Micromonosporales</taxon>
        <taxon>Micromonosporaceae</taxon>
        <taxon>Catenuloplanes</taxon>
    </lineage>
</organism>
<dbReference type="RefSeq" id="WP_307246816.1">
    <property type="nucleotide sequence ID" value="NZ_JAUSUZ010000001.1"/>
</dbReference>
<proteinExistence type="predicted"/>
<accession>A0AAE4B1I0</accession>
<gene>
    <name evidence="1" type="ORF">J2S42_007338</name>
</gene>
<keyword evidence="2" id="KW-1185">Reference proteome</keyword>
<keyword evidence="1" id="KW-0560">Oxidoreductase</keyword>
<dbReference type="GO" id="GO:0004497">
    <property type="term" value="F:monooxygenase activity"/>
    <property type="evidence" value="ECO:0007669"/>
    <property type="project" value="UniProtKB-KW"/>
</dbReference>
<comment type="caution">
    <text evidence="1">The sequence shown here is derived from an EMBL/GenBank/DDBJ whole genome shotgun (WGS) entry which is preliminary data.</text>
</comment>
<evidence type="ECO:0000313" key="1">
    <source>
        <dbReference type="EMBL" id="MDQ0370669.1"/>
    </source>
</evidence>
<dbReference type="EMBL" id="JAUSUZ010000001">
    <property type="protein sequence ID" value="MDQ0370669.1"/>
    <property type="molecule type" value="Genomic_DNA"/>
</dbReference>
<evidence type="ECO:0000313" key="2">
    <source>
        <dbReference type="Proteomes" id="UP001240236"/>
    </source>
</evidence>
<reference evidence="1 2" key="1">
    <citation type="submission" date="2023-07" db="EMBL/GenBank/DDBJ databases">
        <title>Sequencing the genomes of 1000 actinobacteria strains.</title>
        <authorList>
            <person name="Klenk H.-P."/>
        </authorList>
    </citation>
    <scope>NUCLEOTIDE SEQUENCE [LARGE SCALE GENOMIC DNA]</scope>
    <source>
        <strain evidence="1 2">DSM 44709</strain>
    </source>
</reference>
<sequence>MIARVWRGWVRAQDADGYDRHYRAEVLSTLRAVNGFGGARLMRRTVGDEVEFLAITYFADMDAVHRFAGDDPEAPVIADAVRALFVRYDTLVRHYEVDFET</sequence>
<dbReference type="SUPFAM" id="SSF54909">
    <property type="entry name" value="Dimeric alpha+beta barrel"/>
    <property type="match status" value="1"/>
</dbReference>
<dbReference type="AlphaFoldDB" id="A0AAE4B1I0"/>